<dbReference type="Proteomes" id="UP000701702">
    <property type="component" value="Unassembled WGS sequence"/>
</dbReference>
<evidence type="ECO:0000313" key="1">
    <source>
        <dbReference type="EMBL" id="CAG9185851.1"/>
    </source>
</evidence>
<accession>A0ABN7ZNF2</accession>
<comment type="caution">
    <text evidence="1">The sequence shown here is derived from an EMBL/GenBank/DDBJ whole genome shotgun (WGS) entry which is preliminary data.</text>
</comment>
<proteinExistence type="predicted"/>
<organism evidence="1 2">
    <name type="scientific">Cupriavidus pinatubonensis</name>
    <dbReference type="NCBI Taxonomy" id="248026"/>
    <lineage>
        <taxon>Bacteria</taxon>
        <taxon>Pseudomonadati</taxon>
        <taxon>Pseudomonadota</taxon>
        <taxon>Betaproteobacteria</taxon>
        <taxon>Burkholderiales</taxon>
        <taxon>Burkholderiaceae</taxon>
        <taxon>Cupriavidus</taxon>
    </lineage>
</organism>
<evidence type="ECO:0000313" key="2">
    <source>
        <dbReference type="Proteomes" id="UP000701702"/>
    </source>
</evidence>
<gene>
    <name evidence="1" type="ORF">LMG23994_05918</name>
</gene>
<dbReference type="EMBL" id="CAJZAF010000045">
    <property type="protein sequence ID" value="CAG9185851.1"/>
    <property type="molecule type" value="Genomic_DNA"/>
</dbReference>
<protein>
    <submittedName>
        <fullName evidence="1">Uncharacterized protein</fullName>
    </submittedName>
</protein>
<keyword evidence="2" id="KW-1185">Reference proteome</keyword>
<sequence>MALSMAHGAQEVLPFHSTRAACASGTYAGKSGAGCRFVNVAYESHQRLTESLGIIETSIHANAGFKAEYPHADDFPEGF</sequence>
<reference evidence="1 2" key="1">
    <citation type="submission" date="2021-08" db="EMBL/GenBank/DDBJ databases">
        <authorList>
            <person name="Peeters C."/>
        </authorList>
    </citation>
    <scope>NUCLEOTIDE SEQUENCE [LARGE SCALE GENOMIC DNA]</scope>
    <source>
        <strain evidence="1 2">LMG 23994</strain>
    </source>
</reference>
<name>A0ABN7ZNF2_9BURK</name>